<evidence type="ECO:0000256" key="2">
    <source>
        <dbReference type="PROSITE-ProRule" id="PRU00175"/>
    </source>
</evidence>
<dbReference type="InterPro" id="IPR001841">
    <property type="entry name" value="Znf_RING"/>
</dbReference>
<dbReference type="SMART" id="SM00184">
    <property type="entry name" value="RING"/>
    <property type="match status" value="1"/>
</dbReference>
<feature type="repeat" description="PPR" evidence="3">
    <location>
        <begin position="1446"/>
        <end position="1480"/>
    </location>
</feature>
<keyword evidence="5" id="KW-0472">Membrane</keyword>
<dbReference type="Gene3D" id="1.25.40.10">
    <property type="entry name" value="Tetratricopeptide repeat domain"/>
    <property type="match status" value="2"/>
</dbReference>
<dbReference type="EMBL" id="CAJNDS010002378">
    <property type="protein sequence ID" value="CAE7455484.1"/>
    <property type="molecule type" value="Genomic_DNA"/>
</dbReference>
<dbReference type="OrthoDB" id="417119at2759"/>
<feature type="compositionally biased region" description="Basic and acidic residues" evidence="4">
    <location>
        <begin position="1366"/>
        <end position="1396"/>
    </location>
</feature>
<keyword evidence="5" id="KW-0812">Transmembrane</keyword>
<dbReference type="PANTHER" id="PTHR47447:SF17">
    <property type="entry name" value="OS12G0638900 PROTEIN"/>
    <property type="match status" value="1"/>
</dbReference>
<keyword evidence="2" id="KW-0863">Zinc-finger</keyword>
<evidence type="ECO:0000259" key="6">
    <source>
        <dbReference type="PROSITE" id="PS50089"/>
    </source>
</evidence>
<feature type="repeat" description="PPR" evidence="3">
    <location>
        <begin position="1551"/>
        <end position="1585"/>
    </location>
</feature>
<gene>
    <name evidence="7" type="primary">Rf1</name>
    <name evidence="7" type="ORF">SNAT2548_LOCUS25078</name>
</gene>
<dbReference type="PANTHER" id="PTHR47447">
    <property type="entry name" value="OS03G0856100 PROTEIN"/>
    <property type="match status" value="1"/>
</dbReference>
<protein>
    <submittedName>
        <fullName evidence="7">Rf1 protein</fullName>
    </submittedName>
</protein>
<keyword evidence="8" id="KW-1185">Reference proteome</keyword>
<keyword evidence="2" id="KW-0862">Zinc</keyword>
<feature type="repeat" description="PPR" evidence="3">
    <location>
        <begin position="1586"/>
        <end position="1620"/>
    </location>
</feature>
<comment type="caution">
    <text evidence="7">The sequence shown here is derived from an EMBL/GenBank/DDBJ whole genome shotgun (WGS) entry which is preliminary data.</text>
</comment>
<feature type="region of interest" description="Disordered" evidence="4">
    <location>
        <begin position="105"/>
        <end position="134"/>
    </location>
</feature>
<feature type="repeat" description="PPR" evidence="3">
    <location>
        <begin position="1481"/>
        <end position="1515"/>
    </location>
</feature>
<feature type="region of interest" description="Disordered" evidence="4">
    <location>
        <begin position="1"/>
        <end position="22"/>
    </location>
</feature>
<evidence type="ECO:0000313" key="7">
    <source>
        <dbReference type="EMBL" id="CAE7455484.1"/>
    </source>
</evidence>
<organism evidence="7 8">
    <name type="scientific">Symbiodinium natans</name>
    <dbReference type="NCBI Taxonomy" id="878477"/>
    <lineage>
        <taxon>Eukaryota</taxon>
        <taxon>Sar</taxon>
        <taxon>Alveolata</taxon>
        <taxon>Dinophyceae</taxon>
        <taxon>Suessiales</taxon>
        <taxon>Symbiodiniaceae</taxon>
        <taxon>Symbiodinium</taxon>
    </lineage>
</organism>
<keyword evidence="2" id="KW-0479">Metal-binding</keyword>
<accession>A0A812RYU9</accession>
<feature type="region of interest" description="Disordered" evidence="4">
    <location>
        <begin position="764"/>
        <end position="791"/>
    </location>
</feature>
<feature type="repeat" description="PPR" evidence="3">
    <location>
        <begin position="1516"/>
        <end position="1550"/>
    </location>
</feature>
<dbReference type="SUPFAM" id="SSF57850">
    <property type="entry name" value="RING/U-box"/>
    <property type="match status" value="1"/>
</dbReference>
<name>A0A812RYU9_9DINO</name>
<reference evidence="7" key="1">
    <citation type="submission" date="2021-02" db="EMBL/GenBank/DDBJ databases">
        <authorList>
            <person name="Dougan E. K."/>
            <person name="Rhodes N."/>
            <person name="Thang M."/>
            <person name="Chan C."/>
        </authorList>
    </citation>
    <scope>NUCLEOTIDE SEQUENCE</scope>
</reference>
<feature type="region of interest" description="Disordered" evidence="4">
    <location>
        <begin position="1358"/>
        <end position="1405"/>
    </location>
</feature>
<evidence type="ECO:0000256" key="1">
    <source>
        <dbReference type="ARBA" id="ARBA00022737"/>
    </source>
</evidence>
<dbReference type="NCBIfam" id="TIGR00756">
    <property type="entry name" value="PPR"/>
    <property type="match status" value="3"/>
</dbReference>
<feature type="domain" description="RING-type" evidence="6">
    <location>
        <begin position="854"/>
        <end position="889"/>
    </location>
</feature>
<dbReference type="InterPro" id="IPR011990">
    <property type="entry name" value="TPR-like_helical_dom_sf"/>
</dbReference>
<keyword evidence="5" id="KW-1133">Transmembrane helix</keyword>
<dbReference type="Pfam" id="PF13041">
    <property type="entry name" value="PPR_2"/>
    <property type="match status" value="2"/>
</dbReference>
<evidence type="ECO:0000256" key="5">
    <source>
        <dbReference type="SAM" id="Phobius"/>
    </source>
</evidence>
<keyword evidence="1" id="KW-0677">Repeat</keyword>
<evidence type="ECO:0000256" key="3">
    <source>
        <dbReference type="PROSITE-ProRule" id="PRU00708"/>
    </source>
</evidence>
<dbReference type="PROSITE" id="PS50089">
    <property type="entry name" value="ZF_RING_2"/>
    <property type="match status" value="1"/>
</dbReference>
<sequence length="1711" mass="188464">MASRARSDRSKRRKPAPCTDTDTDSVHAWPFLSHLWHVSGSWGSCGLQSVLSVPWPVCKRVALAFTLLGVNAMLFCYNMKMFLPGNFPDRHSFRVASYATSFTRDSDEPPHALSPAILRQKPSMPGPLPSWTEPRKPAAGQILSGTSGTDAADVEDAMTQADRLMAYALLQNTTQIVRFRTHAWTIPTLTLAKGQELPYPDKVKIVSRTEGEYAGNENVVFLSPCSAHSLHSLDIPFGDFVLEKAAFLRMNCSKKEQSANLASRLVVVYMNLRESGYFGHAIDNVLPRAFAVVEGARRAGHRVSLVLPPLGRRSMSENTKLLCKFLGLELLQRVPLEPHRVVGVSGVAAWSRELRQALQQAIWRSPLLQGLPPAKCPAPWAPTAPSTTSPLLRAKASSTSLSSEAALALSLSRCAACSRALKGHPGVFLGRHGGTRNARPVEGAEHLEKAFEKRQFLVYADAGAVPLAELARRLYGSCRLAGFSGTAMANLVFLPPNAAVLEFNLYRLYANYWQWSHALGICYCQVIDNFDSTSVKRISREEAELWAYEALAESPSSPPEAIAAIADTSGPMAEEKAQENRCDASYAEEMHLVHFSAGERLVYSFRRLEQLLAAKYKSQPKSKKAAALTDDQARVLLQLCSCADETAASLKTDLDHEDYGCEVARLLFDHVLSHWKSKSADAVLADAAQKDFELRLSAFKALGTSVPGYEREVLLACAHSSTEQLKILTEPSMPSSVREPVEARLRRLAQAAVEGFGKAKASKAAKVSPACRPSPSQDPESMEVTSEHRPTRSGCADCNLITDEGRETLGRLRLASGRAQAAERRAAQRLRVAGVLATALKLPVPSELQVHKGCIACKEDVGKLLLFPCGHAAHAACTSRVDGRCPECQIAMEEEEAVCLNSLPSLPSVSQGRRCRFSSKIAAVIIELKRIIKRDGQAAQCMVFSQWPSALVQLEAALLEEGMTPMMPREVQQRELGTREEADKRILLLTPEALQNLGKATALLAPFSVRHILLMHSMHPPHASSKRDEWERRILSAARIESSAGVAPAVILHRFAVRDTVRLTLEGNSTMCLHERTTVLAPVYSANTAAALKAEGRLARTPAEAVDVFYGEAASAWTYEVRSSTEADAAELRRDEQGLRSVDSCLDQIGYCIVAGSMSHLKRAIRSRSRGILHHCRLEEDEDAPALVDPEEASTYASHCSTRKVVLLYYLGPSTAVASLFLRDDASKAYEVRMKEDTVIAYVNDACTLVIQELGPGLIFEVDLTLETKQSQQQGTVRVSVAEHEPPRRARTYQMMARSNFTADSSRMPPGSDFTISVSRTGRRLGRAFVPSFCHSANYPFLEDSALGHSDVQRSLSPMVSGLKENGSDFREKDGRELRERPEKDRPSRDRDEGDSVRFSQTLSALPRNSGPGVFTSILAKLARERRWWDVDAVFAEMSARSIRPNRIHLNAAINVFAKARRPQKAEEWLIWMQDNDVKPNEVSYNSVINACAQTGYVERAEMWLGRMLEAGIQANEVSYNSVINACAQKGRVSRAEVWLEKMLAAGVKTDAFSYNSVINACAQRRDIERAETWLEKMLSEGIQADEVSYSSVIKACVQKGELDLAGYWLERMAAAGLQANEVTYNTVAGACLAAGDKERLERWRKLMRLEEPSVVRCPLQKPSRPSACTTKNLDEVDKDILSDAMPKKVDDLASEAQTSPRSFDVPPQRV</sequence>
<proteinExistence type="predicted"/>
<feature type="transmembrane region" description="Helical" evidence="5">
    <location>
        <begin position="61"/>
        <end position="83"/>
    </location>
</feature>
<evidence type="ECO:0000256" key="4">
    <source>
        <dbReference type="SAM" id="MobiDB-lite"/>
    </source>
</evidence>
<dbReference type="InterPro" id="IPR002885">
    <property type="entry name" value="PPR_rpt"/>
</dbReference>
<dbReference type="PROSITE" id="PS51375">
    <property type="entry name" value="PPR"/>
    <property type="match status" value="5"/>
</dbReference>
<feature type="region of interest" description="Disordered" evidence="4">
    <location>
        <begin position="1688"/>
        <end position="1711"/>
    </location>
</feature>
<dbReference type="Proteomes" id="UP000604046">
    <property type="component" value="Unassembled WGS sequence"/>
</dbReference>
<evidence type="ECO:0000313" key="8">
    <source>
        <dbReference type="Proteomes" id="UP000604046"/>
    </source>
</evidence>
<dbReference type="GO" id="GO:0008270">
    <property type="term" value="F:zinc ion binding"/>
    <property type="evidence" value="ECO:0007669"/>
    <property type="project" value="UniProtKB-KW"/>
</dbReference>